<reference evidence="1 2" key="1">
    <citation type="submission" date="2020-08" db="EMBL/GenBank/DDBJ databases">
        <title>Genemic of Streptomyces polyaspartic.</title>
        <authorList>
            <person name="Liu W."/>
        </authorList>
    </citation>
    <scope>NUCLEOTIDE SEQUENCE [LARGE SCALE GENOMIC DNA]</scope>
    <source>
        <strain evidence="1 2">TRM66268-LWL</strain>
    </source>
</reference>
<dbReference type="Proteomes" id="UP000642284">
    <property type="component" value="Unassembled WGS sequence"/>
</dbReference>
<dbReference type="RefSeq" id="WP_187819534.1">
    <property type="nucleotide sequence ID" value="NZ_JACTVJ010000033.1"/>
</dbReference>
<protein>
    <submittedName>
        <fullName evidence="1">Uncharacterized protein</fullName>
    </submittedName>
</protein>
<evidence type="ECO:0000313" key="1">
    <source>
        <dbReference type="EMBL" id="MBC9719106.1"/>
    </source>
</evidence>
<proteinExistence type="predicted"/>
<sequence length="411" mass="43507">MAIGHRMRRAVNVTLVLTAIAGTGWGGYETWAVLSARSEIDAACAELVPAGKVLRLPYAGGTVETKGEGIDPDRLEGECTAYSSEAGESLPDGGHRRFFTASVGIEPEADESTADWLHALDPDDRPYLDTPLGHGIPGIVTDSGVGVKLACTGGVRHRGTEVENVVATAVSTLHGYGSPFASGSQMGGPTRDLLASIAVDTANRMAERLGCADRLPQAPVGIPPAVEKVKPAKQADGTCAWYAKARRDQDVWLPDRAIGTPTDPEVWTEKCALLMSADGARKAERAGSKTKVDHMQEEGDWWASLQSWFGSSADRVVLHAPGDPSVSAEPGRAGRTDDRPGWWASSVCNGEPAVHTLSLGNHDYPLAATPHFAEIFRAYVQDVAARRGCTGLVLPDAAAFRSAFVEDADES</sequence>
<organism evidence="1 2">
    <name type="scientific">Streptomyces polyasparticus</name>
    <dbReference type="NCBI Taxonomy" id="2767826"/>
    <lineage>
        <taxon>Bacteria</taxon>
        <taxon>Bacillati</taxon>
        <taxon>Actinomycetota</taxon>
        <taxon>Actinomycetes</taxon>
        <taxon>Kitasatosporales</taxon>
        <taxon>Streptomycetaceae</taxon>
        <taxon>Streptomyces</taxon>
    </lineage>
</organism>
<evidence type="ECO:0000313" key="2">
    <source>
        <dbReference type="Proteomes" id="UP000642284"/>
    </source>
</evidence>
<dbReference type="EMBL" id="JACTVJ010000033">
    <property type="protein sequence ID" value="MBC9719106.1"/>
    <property type="molecule type" value="Genomic_DNA"/>
</dbReference>
<name>A0ABR7SUC9_9ACTN</name>
<gene>
    <name evidence="1" type="ORF">H9Y04_41975</name>
</gene>
<accession>A0ABR7SUC9</accession>
<keyword evidence="2" id="KW-1185">Reference proteome</keyword>
<comment type="caution">
    <text evidence="1">The sequence shown here is derived from an EMBL/GenBank/DDBJ whole genome shotgun (WGS) entry which is preliminary data.</text>
</comment>